<dbReference type="InterPro" id="IPR000620">
    <property type="entry name" value="EamA_dom"/>
</dbReference>
<dbReference type="Proteomes" id="UP000811246">
    <property type="component" value="Chromosome 2"/>
</dbReference>
<reference evidence="8" key="1">
    <citation type="submission" date="2021-01" db="EMBL/GenBank/DDBJ databases">
        <authorList>
            <person name="Lovell J.T."/>
            <person name="Bentley N."/>
            <person name="Bhattarai G."/>
            <person name="Jenkins J.W."/>
            <person name="Sreedasyam A."/>
            <person name="Alarcon Y."/>
            <person name="Bock C."/>
            <person name="Boston L."/>
            <person name="Carlson J."/>
            <person name="Cervantes K."/>
            <person name="Clermont K."/>
            <person name="Krom N."/>
            <person name="Kubenka K."/>
            <person name="Mamidi S."/>
            <person name="Mattison C."/>
            <person name="Monteros M."/>
            <person name="Pisani C."/>
            <person name="Plott C."/>
            <person name="Rajasekar S."/>
            <person name="Rhein H.S."/>
            <person name="Rohla C."/>
            <person name="Song M."/>
            <person name="Hilaire R.S."/>
            <person name="Shu S."/>
            <person name="Wells L."/>
            <person name="Wang X."/>
            <person name="Webber J."/>
            <person name="Heerema R.J."/>
            <person name="Klein P."/>
            <person name="Conner P."/>
            <person name="Grauke L."/>
            <person name="Grimwood J."/>
            <person name="Schmutz J."/>
            <person name="Randall J.J."/>
        </authorList>
    </citation>
    <scope>NUCLEOTIDE SEQUENCE</scope>
    <source>
        <tissue evidence="8">Leaf</tissue>
    </source>
</reference>
<evidence type="ECO:0000256" key="4">
    <source>
        <dbReference type="ARBA" id="ARBA00022989"/>
    </source>
</evidence>
<feature type="transmembrane region" description="Helical" evidence="6">
    <location>
        <begin position="143"/>
        <end position="161"/>
    </location>
</feature>
<evidence type="ECO:0000256" key="5">
    <source>
        <dbReference type="ARBA" id="ARBA00023136"/>
    </source>
</evidence>
<sequence>MAPTNGCSLGSICGKFKPHLLMVMAQIGCTFLYFITLASFNHGMNPHVYITYRQIVAATVMFPFAYFLERKGRPKLTFALLLKIFFLSLPGEGLTLNMYFASLSYISPTFLASMVNTIASLTFVIAVVLGLEVLDLRNPRGMAKVLGTLISLAGAMTMTLYKGPLMRNLWRPPIHIQENTATRENWLKGSLLTLASCLTWSIWYIMQAFTLKRYPAQLSLTAWMSFFGGAQSAVFTVIIEHKRAAWTLGFNIDLWSIIHGNSKGGPVFVTMFTPLSTILVAIVGYLVLGERLYMGCILGAFIATIGLYMLLDSQEQTYSTSKEQKDNKTLIITSARKEASQCEP</sequence>
<dbReference type="EMBL" id="CM031826">
    <property type="protein sequence ID" value="KAG6727051.1"/>
    <property type="molecule type" value="Genomic_DNA"/>
</dbReference>
<feature type="transmembrane region" description="Helical" evidence="6">
    <location>
        <begin position="267"/>
        <end position="286"/>
    </location>
</feature>
<keyword evidence="4 6" id="KW-1133">Transmembrane helix</keyword>
<dbReference type="GO" id="GO:0022857">
    <property type="term" value="F:transmembrane transporter activity"/>
    <property type="evidence" value="ECO:0007669"/>
    <property type="project" value="InterPro"/>
</dbReference>
<feature type="transmembrane region" description="Helical" evidence="6">
    <location>
        <begin position="218"/>
        <end position="238"/>
    </location>
</feature>
<proteinExistence type="inferred from homology"/>
<feature type="domain" description="EamA" evidence="7">
    <location>
        <begin position="188"/>
        <end position="311"/>
    </location>
</feature>
<evidence type="ECO:0000256" key="3">
    <source>
        <dbReference type="ARBA" id="ARBA00022692"/>
    </source>
</evidence>
<dbReference type="Pfam" id="PF00892">
    <property type="entry name" value="EamA"/>
    <property type="match status" value="1"/>
</dbReference>
<feature type="transmembrane region" description="Helical" evidence="6">
    <location>
        <begin position="106"/>
        <end position="131"/>
    </location>
</feature>
<comment type="similarity">
    <text evidence="2 6">Belongs to the drug/metabolite transporter (DMT) superfamily. Plant drug/metabolite exporter (P-DME) (TC 2.A.7.4) family.</text>
</comment>
<protein>
    <recommendedName>
        <fullName evidence="6">WAT1-related protein</fullName>
    </recommendedName>
</protein>
<feature type="transmembrane region" description="Helical" evidence="6">
    <location>
        <begin position="50"/>
        <end position="68"/>
    </location>
</feature>
<comment type="subcellular location">
    <subcellularLocation>
        <location evidence="1 6">Membrane</location>
        <topology evidence="1 6">Multi-pass membrane protein</topology>
    </subcellularLocation>
</comment>
<dbReference type="AlphaFoldDB" id="A0A922FRB9"/>
<comment type="caution">
    <text evidence="8">The sequence shown here is derived from an EMBL/GenBank/DDBJ whole genome shotgun (WGS) entry which is preliminary data.</text>
</comment>
<evidence type="ECO:0000259" key="7">
    <source>
        <dbReference type="Pfam" id="PF00892"/>
    </source>
</evidence>
<organism evidence="8 9">
    <name type="scientific">Carya illinoinensis</name>
    <name type="common">Pecan</name>
    <dbReference type="NCBI Taxonomy" id="32201"/>
    <lineage>
        <taxon>Eukaryota</taxon>
        <taxon>Viridiplantae</taxon>
        <taxon>Streptophyta</taxon>
        <taxon>Embryophyta</taxon>
        <taxon>Tracheophyta</taxon>
        <taxon>Spermatophyta</taxon>
        <taxon>Magnoliopsida</taxon>
        <taxon>eudicotyledons</taxon>
        <taxon>Gunneridae</taxon>
        <taxon>Pentapetalae</taxon>
        <taxon>rosids</taxon>
        <taxon>fabids</taxon>
        <taxon>Fagales</taxon>
        <taxon>Juglandaceae</taxon>
        <taxon>Carya</taxon>
    </lineage>
</organism>
<accession>A0A922FRB9</accession>
<dbReference type="GO" id="GO:0016020">
    <property type="term" value="C:membrane"/>
    <property type="evidence" value="ECO:0007669"/>
    <property type="project" value="UniProtKB-SubCell"/>
</dbReference>
<evidence type="ECO:0000256" key="6">
    <source>
        <dbReference type="RuleBase" id="RU363077"/>
    </source>
</evidence>
<keyword evidence="3 6" id="KW-0812">Transmembrane</keyword>
<gene>
    <name evidence="8" type="ORF">I3842_02G112200</name>
</gene>
<evidence type="ECO:0000313" key="9">
    <source>
        <dbReference type="Proteomes" id="UP000811246"/>
    </source>
</evidence>
<feature type="transmembrane region" description="Helical" evidence="6">
    <location>
        <begin position="186"/>
        <end position="206"/>
    </location>
</feature>
<evidence type="ECO:0000256" key="2">
    <source>
        <dbReference type="ARBA" id="ARBA00007635"/>
    </source>
</evidence>
<dbReference type="InterPro" id="IPR030184">
    <property type="entry name" value="WAT1-related"/>
</dbReference>
<feature type="transmembrane region" description="Helical" evidence="6">
    <location>
        <begin position="20"/>
        <end position="38"/>
    </location>
</feature>
<evidence type="ECO:0000313" key="8">
    <source>
        <dbReference type="EMBL" id="KAG6727051.1"/>
    </source>
</evidence>
<feature type="transmembrane region" description="Helical" evidence="6">
    <location>
        <begin position="292"/>
        <end position="311"/>
    </location>
</feature>
<feature type="transmembrane region" description="Helical" evidence="6">
    <location>
        <begin position="80"/>
        <end position="100"/>
    </location>
</feature>
<dbReference type="PANTHER" id="PTHR31218">
    <property type="entry name" value="WAT1-RELATED PROTEIN"/>
    <property type="match status" value="1"/>
</dbReference>
<evidence type="ECO:0000256" key="1">
    <source>
        <dbReference type="ARBA" id="ARBA00004141"/>
    </source>
</evidence>
<name>A0A922FRB9_CARIL</name>
<keyword evidence="5 6" id="KW-0472">Membrane</keyword>